<keyword evidence="4" id="KW-1185">Reference proteome</keyword>
<dbReference type="EMBL" id="SUMC01000017">
    <property type="protein sequence ID" value="TKA10064.1"/>
    <property type="molecule type" value="Genomic_DNA"/>
</dbReference>
<dbReference type="GO" id="GO:0004674">
    <property type="term" value="F:protein serine/threonine kinase activity"/>
    <property type="evidence" value="ECO:0007669"/>
    <property type="project" value="UniProtKB-KW"/>
</dbReference>
<evidence type="ECO:0000256" key="1">
    <source>
        <dbReference type="ARBA" id="ARBA00022527"/>
    </source>
</evidence>
<sequence length="138" mass="14661">MDLNGSQLPYSCTLFMPSAAVAPKLCRDFVRGVLNILGFGHLADAATLCTSELVSNVHQHASGTVHLQFTAERARVRIAVYDGSTVLPKPREAAAHEECGRGLGLVRALSDGCGVIDDRLGVLAKGLWFELDTGRAVA</sequence>
<dbReference type="RefSeq" id="WP_136725145.1">
    <property type="nucleotide sequence ID" value="NZ_SUMC01000017.1"/>
</dbReference>
<dbReference type="CDD" id="cd16936">
    <property type="entry name" value="HATPase_RsbW-like"/>
    <property type="match status" value="1"/>
</dbReference>
<keyword evidence="1" id="KW-0723">Serine/threonine-protein kinase</keyword>
<evidence type="ECO:0000313" key="3">
    <source>
        <dbReference type="EMBL" id="TKA10064.1"/>
    </source>
</evidence>
<dbReference type="PANTHER" id="PTHR35526">
    <property type="entry name" value="ANTI-SIGMA-F FACTOR RSBW-RELATED"/>
    <property type="match status" value="1"/>
</dbReference>
<dbReference type="InterPro" id="IPR003594">
    <property type="entry name" value="HATPase_dom"/>
</dbReference>
<dbReference type="PANTHER" id="PTHR35526:SF3">
    <property type="entry name" value="ANTI-SIGMA-F FACTOR RSBW"/>
    <property type="match status" value="1"/>
</dbReference>
<keyword evidence="1" id="KW-0418">Kinase</keyword>
<keyword evidence="3" id="KW-0067">ATP-binding</keyword>
<comment type="caution">
    <text evidence="3">The sequence shown here is derived from an EMBL/GenBank/DDBJ whole genome shotgun (WGS) entry which is preliminary data.</text>
</comment>
<dbReference type="Proteomes" id="UP000305778">
    <property type="component" value="Unassembled WGS sequence"/>
</dbReference>
<dbReference type="SUPFAM" id="SSF55874">
    <property type="entry name" value="ATPase domain of HSP90 chaperone/DNA topoisomerase II/histidine kinase"/>
    <property type="match status" value="1"/>
</dbReference>
<gene>
    <name evidence="3" type="ORF">FCI23_19270</name>
</gene>
<dbReference type="InterPro" id="IPR036890">
    <property type="entry name" value="HATPase_C_sf"/>
</dbReference>
<keyword evidence="3" id="KW-0547">Nucleotide-binding</keyword>
<protein>
    <submittedName>
        <fullName evidence="3">ATP-binding protein</fullName>
    </submittedName>
</protein>
<dbReference type="Pfam" id="PF13581">
    <property type="entry name" value="HATPase_c_2"/>
    <property type="match status" value="1"/>
</dbReference>
<feature type="domain" description="Histidine kinase/HSP90-like ATPase" evidence="2">
    <location>
        <begin position="39"/>
        <end position="115"/>
    </location>
</feature>
<accession>A0A4U0SJV1</accession>
<proteinExistence type="predicted"/>
<organism evidence="3 4">
    <name type="scientific">Actinacidiphila oryziradicis</name>
    <dbReference type="NCBI Taxonomy" id="2571141"/>
    <lineage>
        <taxon>Bacteria</taxon>
        <taxon>Bacillati</taxon>
        <taxon>Actinomycetota</taxon>
        <taxon>Actinomycetes</taxon>
        <taxon>Kitasatosporales</taxon>
        <taxon>Streptomycetaceae</taxon>
        <taxon>Actinacidiphila</taxon>
    </lineage>
</organism>
<evidence type="ECO:0000313" key="4">
    <source>
        <dbReference type="Proteomes" id="UP000305778"/>
    </source>
</evidence>
<reference evidence="3 4" key="1">
    <citation type="submission" date="2019-04" db="EMBL/GenBank/DDBJ databases">
        <title>Streptomyces oryziradicis sp. nov., a novel actinomycete isolated from rhizosphere soil of rice (Oryza sativa L.).</title>
        <authorList>
            <person name="Li C."/>
        </authorList>
    </citation>
    <scope>NUCLEOTIDE SEQUENCE [LARGE SCALE GENOMIC DNA]</scope>
    <source>
        <strain evidence="3 4">NEAU-C40</strain>
    </source>
</reference>
<name>A0A4U0SJV1_9ACTN</name>
<dbReference type="OrthoDB" id="4300989at2"/>
<dbReference type="AlphaFoldDB" id="A0A4U0SJV1"/>
<dbReference type="InterPro" id="IPR050267">
    <property type="entry name" value="Anti-sigma-factor_SerPK"/>
</dbReference>
<dbReference type="GO" id="GO:0005524">
    <property type="term" value="F:ATP binding"/>
    <property type="evidence" value="ECO:0007669"/>
    <property type="project" value="UniProtKB-KW"/>
</dbReference>
<dbReference type="Gene3D" id="3.30.565.10">
    <property type="entry name" value="Histidine kinase-like ATPase, C-terminal domain"/>
    <property type="match status" value="1"/>
</dbReference>
<keyword evidence="1" id="KW-0808">Transferase</keyword>
<evidence type="ECO:0000259" key="2">
    <source>
        <dbReference type="Pfam" id="PF13581"/>
    </source>
</evidence>